<name>A0A447L0K2_SEROD</name>
<evidence type="ECO:0000313" key="4">
    <source>
        <dbReference type="Proteomes" id="UP000281391"/>
    </source>
</evidence>
<proteinExistence type="predicted"/>
<sequence>MTDEIWIQARGWEGSYEVSNMGRVRSIARKGRSGSGRTYGGKIIKQTFHKSTGYLVVSLSKDNKPKQVLLHRLVLSSFKGDAPEGMECCHENGDRLDPRIKNLRWDTRKNNLADKREHGTWQGGENNTWHKLNAAQVIAIRSSDKPHKYWMEKFNVSRGCIAAVIEGRSWKHVGVPHG</sequence>
<gene>
    <name evidence="3" type="ORF">NCTC11214_04832</name>
</gene>
<dbReference type="RefSeq" id="WP_039992193.1">
    <property type="nucleotide sequence ID" value="NZ_LR134117.1"/>
</dbReference>
<accession>A0A447L0K2</accession>
<dbReference type="KEGG" id="sof:NCTC11214_04832"/>
<dbReference type="Gene3D" id="3.90.75.20">
    <property type="match status" value="1"/>
</dbReference>
<dbReference type="Pfam" id="PF13392">
    <property type="entry name" value="HNH_3"/>
    <property type="match status" value="1"/>
</dbReference>
<dbReference type="InterPro" id="IPR044925">
    <property type="entry name" value="His-Me_finger_sf"/>
</dbReference>
<dbReference type="AlphaFoldDB" id="A0A447L0K2"/>
<feature type="domain" description="HNH nuclease" evidence="2">
    <location>
        <begin position="69"/>
        <end position="112"/>
    </location>
</feature>
<dbReference type="SUPFAM" id="SSF54060">
    <property type="entry name" value="His-Me finger endonucleases"/>
    <property type="match status" value="1"/>
</dbReference>
<feature type="domain" description="NUMOD4" evidence="1">
    <location>
        <begin position="4"/>
        <end position="60"/>
    </location>
</feature>
<reference evidence="3 4" key="1">
    <citation type="submission" date="2018-12" db="EMBL/GenBank/DDBJ databases">
        <authorList>
            <consortium name="Pathogen Informatics"/>
        </authorList>
    </citation>
    <scope>NUCLEOTIDE SEQUENCE [LARGE SCALE GENOMIC DNA]</scope>
    <source>
        <strain evidence="3 4">NCTC11214</strain>
    </source>
</reference>
<protein>
    <submittedName>
        <fullName evidence="3">NUMOD4 motif</fullName>
    </submittedName>
</protein>
<dbReference type="InterPro" id="IPR010902">
    <property type="entry name" value="NUMOD4"/>
</dbReference>
<evidence type="ECO:0000313" key="3">
    <source>
        <dbReference type="EMBL" id="VDZ64158.1"/>
    </source>
</evidence>
<evidence type="ECO:0000259" key="1">
    <source>
        <dbReference type="Pfam" id="PF07463"/>
    </source>
</evidence>
<evidence type="ECO:0000259" key="2">
    <source>
        <dbReference type="Pfam" id="PF13392"/>
    </source>
</evidence>
<organism evidence="3 4">
    <name type="scientific">Serratia odorifera</name>
    <dbReference type="NCBI Taxonomy" id="618"/>
    <lineage>
        <taxon>Bacteria</taxon>
        <taxon>Pseudomonadati</taxon>
        <taxon>Pseudomonadota</taxon>
        <taxon>Gammaproteobacteria</taxon>
        <taxon>Enterobacterales</taxon>
        <taxon>Yersiniaceae</taxon>
        <taxon>Serratia</taxon>
    </lineage>
</organism>
<dbReference type="InterPro" id="IPR003615">
    <property type="entry name" value="HNH_nuc"/>
</dbReference>
<dbReference type="Proteomes" id="UP000281391">
    <property type="component" value="Chromosome"/>
</dbReference>
<dbReference type="EMBL" id="LR134117">
    <property type="protein sequence ID" value="VDZ64158.1"/>
    <property type="molecule type" value="Genomic_DNA"/>
</dbReference>
<dbReference type="Pfam" id="PF07463">
    <property type="entry name" value="NUMOD4"/>
    <property type="match status" value="1"/>
</dbReference>
<dbReference type="GO" id="GO:0016788">
    <property type="term" value="F:hydrolase activity, acting on ester bonds"/>
    <property type="evidence" value="ECO:0007669"/>
    <property type="project" value="InterPro"/>
</dbReference>